<dbReference type="OrthoDB" id="419508at2759"/>
<dbReference type="EMBL" id="JWZX01003048">
    <property type="protein sequence ID" value="KOO24835.1"/>
    <property type="molecule type" value="Genomic_DNA"/>
</dbReference>
<accession>A0A0M0JEE8</accession>
<comment type="function">
    <text evidence="7">Putative phospholipase.</text>
</comment>
<keyword evidence="2" id="KW-0732">Signal</keyword>
<evidence type="ECO:0000313" key="9">
    <source>
        <dbReference type="Proteomes" id="UP000037460"/>
    </source>
</evidence>
<dbReference type="Proteomes" id="UP000037460">
    <property type="component" value="Unassembled WGS sequence"/>
</dbReference>
<evidence type="ECO:0000256" key="1">
    <source>
        <dbReference type="ARBA" id="ARBA00007835"/>
    </source>
</evidence>
<dbReference type="GO" id="GO:0004620">
    <property type="term" value="F:phospholipase activity"/>
    <property type="evidence" value="ECO:0007669"/>
    <property type="project" value="InterPro"/>
</dbReference>
<keyword evidence="9" id="KW-1185">Reference proteome</keyword>
<comment type="caution">
    <text evidence="8">The sequence shown here is derived from an EMBL/GenBank/DDBJ whole genome shotgun (WGS) entry which is preliminary data.</text>
</comment>
<dbReference type="Pfam" id="PF04916">
    <property type="entry name" value="Phospholip_B"/>
    <property type="match status" value="1"/>
</dbReference>
<keyword evidence="6" id="KW-0325">Glycoprotein</keyword>
<reference evidence="9" key="1">
    <citation type="journal article" date="2015" name="PLoS Genet.">
        <title>Genome Sequence and Transcriptome Analyses of Chrysochromulina tobin: Metabolic Tools for Enhanced Algal Fitness in the Prominent Order Prymnesiales (Haptophyceae).</title>
        <authorList>
            <person name="Hovde B.T."/>
            <person name="Deodato C.R."/>
            <person name="Hunsperger H.M."/>
            <person name="Ryken S.A."/>
            <person name="Yost W."/>
            <person name="Jha R.K."/>
            <person name="Patterson J."/>
            <person name="Monnat R.J. Jr."/>
            <person name="Barlow S.B."/>
            <person name="Starkenburg S.R."/>
            <person name="Cattolico R.A."/>
        </authorList>
    </citation>
    <scope>NUCLEOTIDE SEQUENCE</scope>
    <source>
        <strain evidence="9">CCMP291</strain>
    </source>
</reference>
<evidence type="ECO:0000256" key="3">
    <source>
        <dbReference type="ARBA" id="ARBA00022801"/>
    </source>
</evidence>
<dbReference type="Gene3D" id="3.60.60.30">
    <property type="match status" value="1"/>
</dbReference>
<dbReference type="InterPro" id="IPR007000">
    <property type="entry name" value="PLipase_B-like"/>
</dbReference>
<sequence>MLALALFPCVRVPADTPTAAGSVLCNAKFECKLDAFHATDWSARATFIESNNQTGWSTLTVEAVDAEEAADSVQAFAAGFIEGRLTANLIDLEWVNLQITISARAKKFVQENTQWVRSQIQAHPEDPYWVQVGLVIAQFDGLVAGYQSAPTWPQGNRSLTSFEILLIGMQPELGDVEKAVNPIARPDYSKMTPEALREYVYANSHCSAMIKVLPDLSELYSAHNTWTTFSDMGLRLWKVYKLPFATSAAQTVSFSGYAGKLAGIDDFYVTSQKLVVIETTNSVFNNALFDSVTTSTVPYWVRVIVANQLAASSPAWHSVFYKFNSGTYNNQWMTVDYKLFTPKAPLPADLFWVSEQIPGYSAAADQTMALQRGHWPSYNVAFYADIYNMSGYPKIVQKFGPSESYQLAPRAPIFRRDADGMVQDLHSMKTFMRLNKYNATPTDPLFPTPESAIAARGDLMPKPRLAGAYDCKIASHELLSAELSTTAIAGPSSDDQPVFSWDAFPMDQYPHYGHPPRFNFAWEIFAGTTPSQLKTEL</sequence>
<evidence type="ECO:0000256" key="2">
    <source>
        <dbReference type="ARBA" id="ARBA00022729"/>
    </source>
</evidence>
<keyword evidence="3 7" id="KW-0378">Hydrolase</keyword>
<dbReference type="PANTHER" id="PTHR12370:SF1">
    <property type="entry name" value="PHOSPHOLIPASE B-LIKE 1"/>
    <property type="match status" value="1"/>
</dbReference>
<evidence type="ECO:0000256" key="4">
    <source>
        <dbReference type="ARBA" id="ARBA00022963"/>
    </source>
</evidence>
<dbReference type="PANTHER" id="PTHR12370">
    <property type="entry name" value="PHOSPHOLIPASE B-RELATED"/>
    <property type="match status" value="1"/>
</dbReference>
<keyword evidence="4 7" id="KW-0442">Lipid degradation</keyword>
<dbReference type="EC" id="3.1.1.-" evidence="7"/>
<dbReference type="AlphaFoldDB" id="A0A0M0JEE8"/>
<dbReference type="GO" id="GO:0005576">
    <property type="term" value="C:extracellular region"/>
    <property type="evidence" value="ECO:0007669"/>
    <property type="project" value="TreeGrafter"/>
</dbReference>
<evidence type="ECO:0000313" key="8">
    <source>
        <dbReference type="EMBL" id="KOO24835.1"/>
    </source>
</evidence>
<proteinExistence type="inferred from homology"/>
<keyword evidence="5 7" id="KW-0443">Lipid metabolism</keyword>
<evidence type="ECO:0000256" key="7">
    <source>
        <dbReference type="RuleBase" id="RU364138"/>
    </source>
</evidence>
<dbReference type="GO" id="GO:0009395">
    <property type="term" value="P:phospholipid catabolic process"/>
    <property type="evidence" value="ECO:0007669"/>
    <property type="project" value="TreeGrafter"/>
</dbReference>
<gene>
    <name evidence="8" type="ORF">Ctob_011498</name>
</gene>
<evidence type="ECO:0000256" key="5">
    <source>
        <dbReference type="ARBA" id="ARBA00023098"/>
    </source>
</evidence>
<protein>
    <recommendedName>
        <fullName evidence="7">Phospholipase B-like</fullName>
        <ecNumber evidence="7">3.1.1.-</ecNumber>
    </recommendedName>
</protein>
<evidence type="ECO:0000256" key="6">
    <source>
        <dbReference type="ARBA" id="ARBA00023180"/>
    </source>
</evidence>
<organism evidence="8 9">
    <name type="scientific">Chrysochromulina tobinii</name>
    <dbReference type="NCBI Taxonomy" id="1460289"/>
    <lineage>
        <taxon>Eukaryota</taxon>
        <taxon>Haptista</taxon>
        <taxon>Haptophyta</taxon>
        <taxon>Prymnesiophyceae</taxon>
        <taxon>Prymnesiales</taxon>
        <taxon>Chrysochromulinaceae</taxon>
        <taxon>Chrysochromulina</taxon>
    </lineage>
</organism>
<name>A0A0M0JEE8_9EUKA</name>
<comment type="similarity">
    <text evidence="1 7">Belongs to the phospholipase B-like family.</text>
</comment>